<sequence>MDLDSTFGVSNSDYSFRTTDSTQFSEQIDITCFSLDVSPSAPFTVITTFPLLQSSTTSGSSHEFITDSSSLQSFGNHRITSPISGFSSNFSFHMDPMSTTIPHTTLSTPINANLPVSNTFSFSPMETIGFPLSSRSPGSLNDSDTLDNPLGLTPSLLSAFPSSNLPLQFFEQLTDFPHPLTEPNSEARSIDQQIISSSQITVDDFSNSQPTTNQLFEPPKIVTPPLAPVAVPSPPTVSAPKNVLFRSSLSYLPNNHPSTESHPESSNNPTQIIQVATQVEQAKTMPAETFHLYQHFQPGPHTMKNEPVAPSTHSYSNPSAPKVQSSNQRFYFRGPSQTQSVSNAQSGQYLPTAMTTSTSYDTPSFTKPAPNPSQHTSLVFANTFQNNLSVNAARPIPQPRNTDKTINAQLKHFPVNHIQRPAPPTTTPFQPPLYVPSNSLASSSRELPTLTSQPLYSSQANSERSHSSNHPVGILVAPEDDHVMEMIRSLPPVIQPIVEQKSKKYLATYYNRLKQLPNHEVYRGVFLGSLSQQRRTAWISSPDFPDNVFCDLRKLPRDELVHAVVGGQVHFNIALNSKPQSYFAAENPHLVLTQLHLPHSGNHP</sequence>
<feature type="region of interest" description="Disordered" evidence="1">
    <location>
        <begin position="452"/>
        <end position="471"/>
    </location>
</feature>
<feature type="region of interest" description="Disordered" evidence="1">
    <location>
        <begin position="417"/>
        <end position="446"/>
    </location>
</feature>
<feature type="compositionally biased region" description="Polar residues" evidence="1">
    <location>
        <begin position="436"/>
        <end position="446"/>
    </location>
</feature>
<keyword evidence="3" id="KW-1185">Reference proteome</keyword>
<feature type="compositionally biased region" description="Polar residues" evidence="1">
    <location>
        <begin position="311"/>
        <end position="323"/>
    </location>
</feature>
<accession>A0ABQ9XJ74</accession>
<gene>
    <name evidence="2" type="ORF">BLNAU_12584</name>
</gene>
<comment type="caution">
    <text evidence="2">The sequence shown here is derived from an EMBL/GenBank/DDBJ whole genome shotgun (WGS) entry which is preliminary data.</text>
</comment>
<feature type="region of interest" description="Disordered" evidence="1">
    <location>
        <begin position="299"/>
        <end position="323"/>
    </location>
</feature>
<organism evidence="2 3">
    <name type="scientific">Blattamonas nauphoetae</name>
    <dbReference type="NCBI Taxonomy" id="2049346"/>
    <lineage>
        <taxon>Eukaryota</taxon>
        <taxon>Metamonada</taxon>
        <taxon>Preaxostyla</taxon>
        <taxon>Oxymonadida</taxon>
        <taxon>Blattamonas</taxon>
    </lineage>
</organism>
<dbReference type="EMBL" id="JARBJD010000103">
    <property type="protein sequence ID" value="KAK2952478.1"/>
    <property type="molecule type" value="Genomic_DNA"/>
</dbReference>
<reference evidence="2 3" key="1">
    <citation type="journal article" date="2022" name="bioRxiv">
        <title>Genomics of Preaxostyla Flagellates Illuminates Evolutionary Transitions and the Path Towards Mitochondrial Loss.</title>
        <authorList>
            <person name="Novak L.V.F."/>
            <person name="Treitli S.C."/>
            <person name="Pyrih J."/>
            <person name="Halakuc P."/>
            <person name="Pipaliya S.V."/>
            <person name="Vacek V."/>
            <person name="Brzon O."/>
            <person name="Soukal P."/>
            <person name="Eme L."/>
            <person name="Dacks J.B."/>
            <person name="Karnkowska A."/>
            <person name="Elias M."/>
            <person name="Hampl V."/>
        </authorList>
    </citation>
    <scope>NUCLEOTIDE SEQUENCE [LARGE SCALE GENOMIC DNA]</scope>
    <source>
        <strain evidence="2">NAU3</strain>
        <tissue evidence="2">Gut</tissue>
    </source>
</reference>
<dbReference type="Proteomes" id="UP001281761">
    <property type="component" value="Unassembled WGS sequence"/>
</dbReference>
<name>A0ABQ9XJ74_9EUKA</name>
<evidence type="ECO:0000313" key="3">
    <source>
        <dbReference type="Proteomes" id="UP001281761"/>
    </source>
</evidence>
<evidence type="ECO:0000313" key="2">
    <source>
        <dbReference type="EMBL" id="KAK2952478.1"/>
    </source>
</evidence>
<feature type="compositionally biased region" description="Pro residues" evidence="1">
    <location>
        <begin position="421"/>
        <end position="434"/>
    </location>
</feature>
<protein>
    <submittedName>
        <fullName evidence="2">Uncharacterized protein</fullName>
    </submittedName>
</protein>
<evidence type="ECO:0000256" key="1">
    <source>
        <dbReference type="SAM" id="MobiDB-lite"/>
    </source>
</evidence>
<proteinExistence type="predicted"/>
<feature type="compositionally biased region" description="Polar residues" evidence="1">
    <location>
        <begin position="452"/>
        <end position="462"/>
    </location>
</feature>